<dbReference type="EMBL" id="MOBI01000028">
    <property type="protein sequence ID" value="ROM91039.1"/>
    <property type="molecule type" value="Genomic_DNA"/>
</dbReference>
<gene>
    <name evidence="1" type="ORF">BK658_24375</name>
</gene>
<dbReference type="Proteomes" id="UP000284684">
    <property type="component" value="Unassembled WGS sequence"/>
</dbReference>
<dbReference type="SUPFAM" id="SSF47413">
    <property type="entry name" value="lambda repressor-like DNA-binding domains"/>
    <property type="match status" value="1"/>
</dbReference>
<dbReference type="InterPro" id="IPR000655">
    <property type="entry name" value="Cro-like"/>
</dbReference>
<organism evidence="1 2">
    <name type="scientific">Pseudomonas brassicacearum</name>
    <dbReference type="NCBI Taxonomy" id="930166"/>
    <lineage>
        <taxon>Bacteria</taxon>
        <taxon>Pseudomonadati</taxon>
        <taxon>Pseudomonadota</taxon>
        <taxon>Gammaproteobacteria</taxon>
        <taxon>Pseudomonadales</taxon>
        <taxon>Pseudomonadaceae</taxon>
        <taxon>Pseudomonas</taxon>
    </lineage>
</organism>
<proteinExistence type="predicted"/>
<comment type="caution">
    <text evidence="1">The sequence shown here is derived from an EMBL/GenBank/DDBJ whole genome shotgun (WGS) entry which is preliminary data.</text>
</comment>
<reference evidence="1 2" key="1">
    <citation type="submission" date="2016-10" db="EMBL/GenBank/DDBJ databases">
        <title>Comparative genome analysis of multiple Pseudomonas spp. focuses on biocontrol and plant growth promoting traits.</title>
        <authorList>
            <person name="Tao X.-Y."/>
            <person name="Taylor C.G."/>
        </authorList>
    </citation>
    <scope>NUCLEOTIDE SEQUENCE [LARGE SCALE GENOMIC DNA]</scope>
    <source>
        <strain evidence="1 2">37D10</strain>
    </source>
</reference>
<dbReference type="Gene3D" id="1.10.260.40">
    <property type="entry name" value="lambda repressor-like DNA-binding domains"/>
    <property type="match status" value="1"/>
</dbReference>
<dbReference type="InterPro" id="IPR010982">
    <property type="entry name" value="Lambda_DNA-bd_dom_sf"/>
</dbReference>
<evidence type="ECO:0008006" key="3">
    <source>
        <dbReference type="Google" id="ProtNLM"/>
    </source>
</evidence>
<dbReference type="Pfam" id="PF09048">
    <property type="entry name" value="Cro"/>
    <property type="match status" value="1"/>
</dbReference>
<sequence>MTVEYGTPLREFAKGKSQLEVAGVIGVTQSAVSQMILSGRDIRVVSKADGGLGAVEIRPVGSRRKPLAA</sequence>
<evidence type="ECO:0000313" key="1">
    <source>
        <dbReference type="EMBL" id="ROM91039.1"/>
    </source>
</evidence>
<dbReference type="GO" id="GO:0006355">
    <property type="term" value="P:regulation of DNA-templated transcription"/>
    <property type="evidence" value="ECO:0007669"/>
    <property type="project" value="InterPro"/>
</dbReference>
<evidence type="ECO:0000313" key="2">
    <source>
        <dbReference type="Proteomes" id="UP000284684"/>
    </source>
</evidence>
<dbReference type="RefSeq" id="WP_123584679.1">
    <property type="nucleotide sequence ID" value="NZ_MOBI01000028.1"/>
</dbReference>
<accession>A0A423GKR1</accession>
<dbReference type="AlphaFoldDB" id="A0A423GKR1"/>
<protein>
    <recommendedName>
        <fullName evidence="3">Cro/Cl family transcriptional regulator</fullName>
    </recommendedName>
</protein>
<dbReference type="GO" id="GO:0003677">
    <property type="term" value="F:DNA binding"/>
    <property type="evidence" value="ECO:0007669"/>
    <property type="project" value="InterPro"/>
</dbReference>
<name>A0A423GKR1_9PSED</name>